<keyword evidence="1 3" id="KW-0210">Decarboxylase</keyword>
<dbReference type="PANTHER" id="PTHR14359">
    <property type="entry name" value="HOMO-OLIGOMERIC FLAVIN CONTAINING CYS DECARBOXYLASE FAMILY"/>
    <property type="match status" value="1"/>
</dbReference>
<feature type="binding site" evidence="3">
    <location>
        <position position="349"/>
    </location>
    <ligand>
        <name>CTP</name>
        <dbReference type="ChEBI" id="CHEBI:37563"/>
    </ligand>
</feature>
<evidence type="ECO:0000259" key="5">
    <source>
        <dbReference type="Pfam" id="PF02441"/>
    </source>
</evidence>
<feature type="binding site" evidence="3">
    <location>
        <position position="289"/>
    </location>
    <ligand>
        <name>CTP</name>
        <dbReference type="ChEBI" id="CHEBI:37563"/>
    </ligand>
</feature>
<evidence type="ECO:0000256" key="4">
    <source>
        <dbReference type="RuleBase" id="RU364078"/>
    </source>
</evidence>
<dbReference type="STRING" id="491952.Mar181_3035"/>
<comment type="cofactor">
    <cofactor evidence="3">
        <name>Mg(2+)</name>
        <dbReference type="ChEBI" id="CHEBI:18420"/>
    </cofactor>
</comment>
<dbReference type="Pfam" id="PF04127">
    <property type="entry name" value="DFP"/>
    <property type="match status" value="1"/>
</dbReference>
<feature type="region of interest" description="Phosphopantothenoylcysteine decarboxylase" evidence="3">
    <location>
        <begin position="1"/>
        <end position="199"/>
    </location>
</feature>
<evidence type="ECO:0000256" key="3">
    <source>
        <dbReference type="HAMAP-Rule" id="MF_02225"/>
    </source>
</evidence>
<comment type="catalytic activity">
    <reaction evidence="3 4">
        <text>(R)-4'-phosphopantothenate + L-cysteine + CTP = N-[(R)-4-phosphopantothenoyl]-L-cysteine + CMP + diphosphate + H(+)</text>
        <dbReference type="Rhea" id="RHEA:19397"/>
        <dbReference type="ChEBI" id="CHEBI:10986"/>
        <dbReference type="ChEBI" id="CHEBI:15378"/>
        <dbReference type="ChEBI" id="CHEBI:33019"/>
        <dbReference type="ChEBI" id="CHEBI:35235"/>
        <dbReference type="ChEBI" id="CHEBI:37563"/>
        <dbReference type="ChEBI" id="CHEBI:59458"/>
        <dbReference type="ChEBI" id="CHEBI:60377"/>
        <dbReference type="EC" id="6.3.2.5"/>
    </reaction>
</comment>
<dbReference type="InterPro" id="IPR035929">
    <property type="entry name" value="CoaB-like_sf"/>
</dbReference>
<dbReference type="HOGENOM" id="CLU_033319_0_1_6"/>
<comment type="caution">
    <text evidence="3">Lacks conserved residue(s) required for the propagation of feature annotation.</text>
</comment>
<feature type="region of interest" description="Phosphopantothenate--cysteine ligase" evidence="3">
    <location>
        <begin position="200"/>
        <end position="414"/>
    </location>
</feature>
<dbReference type="GO" id="GO:0046872">
    <property type="term" value="F:metal ion binding"/>
    <property type="evidence" value="ECO:0007669"/>
    <property type="project" value="UniProtKB-KW"/>
</dbReference>
<keyword evidence="3" id="KW-0479">Metal-binding</keyword>
<keyword evidence="3" id="KW-0511">Multifunctional enzyme</keyword>
<feature type="domain" description="Flavoprotein" evidence="5">
    <location>
        <begin position="7"/>
        <end position="179"/>
    </location>
</feature>
<comment type="catalytic activity">
    <reaction evidence="3 4">
        <text>N-[(R)-4-phosphopantothenoyl]-L-cysteine + H(+) = (R)-4'-phosphopantetheine + CO2</text>
        <dbReference type="Rhea" id="RHEA:16793"/>
        <dbReference type="ChEBI" id="CHEBI:15378"/>
        <dbReference type="ChEBI" id="CHEBI:16526"/>
        <dbReference type="ChEBI" id="CHEBI:59458"/>
        <dbReference type="ChEBI" id="CHEBI:61723"/>
        <dbReference type="EC" id="4.1.1.36"/>
    </reaction>
</comment>
<dbReference type="HAMAP" id="MF_02225">
    <property type="entry name" value="CoaBC"/>
    <property type="match status" value="1"/>
</dbReference>
<name>F6D1H3_MARPP</name>
<evidence type="ECO:0000313" key="8">
    <source>
        <dbReference type="Proteomes" id="UP000009230"/>
    </source>
</evidence>
<dbReference type="GO" id="GO:0071513">
    <property type="term" value="C:phosphopantothenoylcysteine decarboxylase complex"/>
    <property type="evidence" value="ECO:0007669"/>
    <property type="project" value="TreeGrafter"/>
</dbReference>
<evidence type="ECO:0000256" key="2">
    <source>
        <dbReference type="ARBA" id="ARBA00023239"/>
    </source>
</evidence>
<dbReference type="GO" id="GO:0004632">
    <property type="term" value="F:phosphopantothenate--cysteine ligase activity"/>
    <property type="evidence" value="ECO:0007669"/>
    <property type="project" value="UniProtKB-UniRule"/>
</dbReference>
<dbReference type="InterPro" id="IPR036551">
    <property type="entry name" value="Flavin_trans-like"/>
</dbReference>
<dbReference type="eggNOG" id="COG0452">
    <property type="taxonomic scope" value="Bacteria"/>
</dbReference>
<dbReference type="NCBIfam" id="TIGR00521">
    <property type="entry name" value="coaBC_dfp"/>
    <property type="match status" value="1"/>
</dbReference>
<dbReference type="PANTHER" id="PTHR14359:SF6">
    <property type="entry name" value="PHOSPHOPANTOTHENOYLCYSTEINE DECARBOXYLASE"/>
    <property type="match status" value="1"/>
</dbReference>
<dbReference type="GO" id="GO:0015937">
    <property type="term" value="P:coenzyme A biosynthetic process"/>
    <property type="evidence" value="ECO:0007669"/>
    <property type="project" value="UniProtKB-UniRule"/>
</dbReference>
<dbReference type="GO" id="GO:0004633">
    <property type="term" value="F:phosphopantothenoylcysteine decarboxylase activity"/>
    <property type="evidence" value="ECO:0007669"/>
    <property type="project" value="UniProtKB-UniRule"/>
</dbReference>
<gene>
    <name evidence="3" type="primary">coaBC</name>
    <name evidence="7" type="ordered locus">Mar181_3035</name>
</gene>
<evidence type="ECO:0000256" key="1">
    <source>
        <dbReference type="ARBA" id="ARBA00022793"/>
    </source>
</evidence>
<evidence type="ECO:0000259" key="6">
    <source>
        <dbReference type="Pfam" id="PF04127"/>
    </source>
</evidence>
<comment type="similarity">
    <text evidence="3 4">In the C-terminal section; belongs to the PPC synthetase family.</text>
</comment>
<dbReference type="Gene3D" id="3.40.50.10300">
    <property type="entry name" value="CoaB-like"/>
    <property type="match status" value="1"/>
</dbReference>
<dbReference type="EC" id="4.1.1.36" evidence="3"/>
<dbReference type="GO" id="GO:0015941">
    <property type="term" value="P:pantothenate catabolic process"/>
    <property type="evidence" value="ECO:0007669"/>
    <property type="project" value="InterPro"/>
</dbReference>
<dbReference type="Proteomes" id="UP000009230">
    <property type="component" value="Chromosome"/>
</dbReference>
<comment type="cofactor">
    <cofactor evidence="3">
        <name>FMN</name>
        <dbReference type="ChEBI" id="CHEBI:58210"/>
    </cofactor>
    <text evidence="3">Binds 1 FMN per subunit.</text>
</comment>
<keyword evidence="8" id="KW-1185">Reference proteome</keyword>
<dbReference type="SUPFAM" id="SSF102645">
    <property type="entry name" value="CoaB-like"/>
    <property type="match status" value="1"/>
</dbReference>
<comment type="function">
    <text evidence="3">Catalyzes two sequential steps in the biosynthesis of coenzyme A. In the first step cysteine is conjugated to 4'-phosphopantothenate to form 4-phosphopantothenoylcysteine. In the second step the latter compound is decarboxylated to form 4'-phosphopantotheine.</text>
</comment>
<dbReference type="GO" id="GO:0010181">
    <property type="term" value="F:FMN binding"/>
    <property type="evidence" value="ECO:0007669"/>
    <property type="project" value="UniProtKB-UniRule"/>
</dbReference>
<dbReference type="SUPFAM" id="SSF52507">
    <property type="entry name" value="Homo-oligomeric flavin-containing Cys decarboxylases, HFCD"/>
    <property type="match status" value="1"/>
</dbReference>
<dbReference type="InterPro" id="IPR003382">
    <property type="entry name" value="Flavoprotein"/>
</dbReference>
<accession>F6D1H3</accession>
<evidence type="ECO:0000313" key="7">
    <source>
        <dbReference type="EMBL" id="AEF56062.1"/>
    </source>
</evidence>
<feature type="binding site" evidence="3">
    <location>
        <begin position="317"/>
        <end position="320"/>
    </location>
    <ligand>
        <name>CTP</name>
        <dbReference type="ChEBI" id="CHEBI:37563"/>
    </ligand>
</feature>
<proteinExistence type="inferred from homology"/>
<feature type="binding site" evidence="3">
    <location>
        <position position="353"/>
    </location>
    <ligand>
        <name>CTP</name>
        <dbReference type="ChEBI" id="CHEBI:37563"/>
    </ligand>
</feature>
<feature type="binding site" evidence="3">
    <location>
        <position position="299"/>
    </location>
    <ligand>
        <name>CTP</name>
        <dbReference type="ChEBI" id="CHEBI:37563"/>
    </ligand>
</feature>
<comment type="pathway">
    <text evidence="3 4">Cofactor biosynthesis; coenzyme A biosynthesis; CoA from (R)-pantothenate: step 3/5.</text>
</comment>
<dbReference type="Pfam" id="PF02441">
    <property type="entry name" value="Flavoprotein"/>
    <property type="match status" value="1"/>
</dbReference>
<dbReference type="UniPathway" id="UPA00241">
    <property type="reaction ID" value="UER00353"/>
</dbReference>
<dbReference type="KEGG" id="mpc:Mar181_3035"/>
<organism evidence="7 8">
    <name type="scientific">Marinomonas posidonica (strain CECT 7376 / NCIMB 14433 / IVIA-Po-181)</name>
    <dbReference type="NCBI Taxonomy" id="491952"/>
    <lineage>
        <taxon>Bacteria</taxon>
        <taxon>Pseudomonadati</taxon>
        <taxon>Pseudomonadota</taxon>
        <taxon>Gammaproteobacteria</taxon>
        <taxon>Oceanospirillales</taxon>
        <taxon>Oceanospirillaceae</taxon>
        <taxon>Marinomonas</taxon>
    </lineage>
</organism>
<dbReference type="EMBL" id="CP002771">
    <property type="protein sequence ID" value="AEF56062.1"/>
    <property type="molecule type" value="Genomic_DNA"/>
</dbReference>
<comment type="similarity">
    <text evidence="3 4">In the N-terminal section; belongs to the HFCD (homo-oligomeric flavin containing Cys decarboxylase) superfamily.</text>
</comment>
<keyword evidence="3 4" id="KW-0288">FMN</keyword>
<keyword evidence="3 4" id="KW-0436">Ligase</keyword>
<comment type="function">
    <text evidence="4">Catalyzes two steps in the biosynthesis of coenzyme A. In the first step cysteine is conjugated to 4'-phosphopantothenate to form 4-phosphopantothenoylcysteine, in the latter compound is decarboxylated to form 4'-phosphopantotheine.</text>
</comment>
<dbReference type="InterPro" id="IPR005252">
    <property type="entry name" value="CoaBC"/>
</dbReference>
<dbReference type="OrthoDB" id="9802554at2"/>
<feature type="active site" description="Proton donor" evidence="3">
    <location>
        <position position="159"/>
    </location>
</feature>
<sequence>MSNLAAKRILLGITGGIAAYKSIELIRLFTKAGAEVQVVLTDGAKAFVTDMTLQAISGNPVRSTLLDPSAEAGMGHIELAKWADLIVVAPASADFMARYAQGMANDLLSTLCLATESPVLLAPAMNQAMWRHPATQANANTLADRGVFSVGPADGAQACGDVGPGRMSEPSDIFAYVEQYFHHKVADQVNGTKDLTGQDWVITAGPTMEAIDPVRYISNHSSGKMGFALAQAAQLRGANVTLISGPVNLPAPNGVNLITIKSADDMLAACQQAMTNQADVFIGAAAVADFKMKAINHQKMKKQSNADEMQLTLVKNPDIIATLASQKGAKYIVGFAAETQDVIHYAKDKLARKGLDMIIANDVSRTDIGFNQDQNQVTVLTKEQTWSSELATKNQLAIQLVEHIHTHFKSTLSK</sequence>
<dbReference type="AlphaFoldDB" id="F6D1H3"/>
<dbReference type="EC" id="6.3.2.5" evidence="3"/>
<protein>
    <recommendedName>
        <fullName evidence="3">Coenzyme A biosynthesis bifunctional protein CoaBC</fullName>
    </recommendedName>
    <alternativeName>
        <fullName evidence="3">DNA/pantothenate metabolism flavoprotein</fullName>
    </alternativeName>
    <alternativeName>
        <fullName evidence="3">Phosphopantothenoylcysteine synthetase/decarboxylase</fullName>
        <shortName evidence="3">PPCS-PPCDC</shortName>
    </alternativeName>
    <domain>
        <recommendedName>
            <fullName evidence="3">Phosphopantothenoylcysteine decarboxylase</fullName>
            <shortName evidence="3">PPC decarboxylase</shortName>
            <shortName evidence="3">PPC-DC</shortName>
            <ecNumber evidence="3">4.1.1.36</ecNumber>
        </recommendedName>
        <alternativeName>
            <fullName evidence="3">CoaC</fullName>
        </alternativeName>
    </domain>
    <domain>
        <recommendedName>
            <fullName evidence="3">Phosphopantothenate--cysteine ligase</fullName>
            <ecNumber evidence="3">6.3.2.5</ecNumber>
        </recommendedName>
        <alternativeName>
            <fullName evidence="3">CoaB</fullName>
        </alternativeName>
        <alternativeName>
            <fullName evidence="3">Phosphopantothenoylcysteine synthetase</fullName>
            <shortName evidence="3">PPC synthetase</shortName>
            <shortName evidence="3">PPC-S</shortName>
        </alternativeName>
    </domain>
</protein>
<feature type="binding site" evidence="3">
    <location>
        <position position="335"/>
    </location>
    <ligand>
        <name>CTP</name>
        <dbReference type="ChEBI" id="CHEBI:37563"/>
    </ligand>
</feature>
<feature type="domain" description="DNA/pantothenate metabolism flavoprotein C-terminal" evidence="6">
    <location>
        <begin position="195"/>
        <end position="405"/>
    </location>
</feature>
<comment type="pathway">
    <text evidence="3 4">Cofactor biosynthesis; coenzyme A biosynthesis; CoA from (R)-pantothenate: step 2/5.</text>
</comment>
<keyword evidence="3" id="KW-0460">Magnesium</keyword>
<keyword evidence="3 4" id="KW-0285">Flavoprotein</keyword>
<dbReference type="RefSeq" id="WP_013797532.1">
    <property type="nucleotide sequence ID" value="NC_015559.1"/>
</dbReference>
<reference evidence="7 8" key="1">
    <citation type="journal article" date="2012" name="Stand. Genomic Sci.">
        <title>Complete genome sequence of Marinomonas posidonica type strain (IVIA-Po-181(T)).</title>
        <authorList>
            <person name="Lucas-Elio P."/>
            <person name="Goodwin L."/>
            <person name="Woyke T."/>
            <person name="Pitluck S."/>
            <person name="Nolan M."/>
            <person name="Kyrpides N.C."/>
            <person name="Detter J.C."/>
            <person name="Copeland A."/>
            <person name="Lu M."/>
            <person name="Bruce D."/>
            <person name="Detter C."/>
            <person name="Tapia R."/>
            <person name="Han S."/>
            <person name="Land M.L."/>
            <person name="Ivanova N."/>
            <person name="Mikhailova N."/>
            <person name="Johnston A.W."/>
            <person name="Sanchez-Amat A."/>
        </authorList>
    </citation>
    <scope>NUCLEOTIDE SEQUENCE [LARGE SCALE GENOMIC DNA]</scope>
    <source>
        <strain evidence="8">CECT 7376 / NCIMB 14433 / IVIA-Po-181</strain>
    </source>
</reference>
<dbReference type="InterPro" id="IPR007085">
    <property type="entry name" value="DNA/pantothenate-metab_flavo_C"/>
</dbReference>
<keyword evidence="2 3" id="KW-0456">Lyase</keyword>
<dbReference type="Gene3D" id="3.40.50.1950">
    <property type="entry name" value="Flavin prenyltransferase-like"/>
    <property type="match status" value="1"/>
</dbReference>